<dbReference type="Gene3D" id="1.20.1250.20">
    <property type="entry name" value="MFS general substrate transporter like domains"/>
    <property type="match status" value="1"/>
</dbReference>
<evidence type="ECO:0000313" key="7">
    <source>
        <dbReference type="EMBL" id="RZS44344.1"/>
    </source>
</evidence>
<dbReference type="Pfam" id="PF07690">
    <property type="entry name" value="MFS_1"/>
    <property type="match status" value="1"/>
</dbReference>
<dbReference type="AlphaFoldDB" id="A0A4Q7L514"/>
<feature type="transmembrane region" description="Helical" evidence="5">
    <location>
        <begin position="76"/>
        <end position="102"/>
    </location>
</feature>
<evidence type="ECO:0000256" key="4">
    <source>
        <dbReference type="ARBA" id="ARBA00023136"/>
    </source>
</evidence>
<dbReference type="EMBL" id="SGWQ01000001">
    <property type="protein sequence ID" value="RZS44344.1"/>
    <property type="molecule type" value="Genomic_DNA"/>
</dbReference>
<dbReference type="PANTHER" id="PTHR23530">
    <property type="entry name" value="TRANSPORT PROTEIN-RELATED"/>
    <property type="match status" value="1"/>
</dbReference>
<comment type="subcellular location">
    <subcellularLocation>
        <location evidence="1">Cell membrane</location>
        <topology evidence="1">Multi-pass membrane protein</topology>
    </subcellularLocation>
</comment>
<evidence type="ECO:0000259" key="6">
    <source>
        <dbReference type="PROSITE" id="PS50850"/>
    </source>
</evidence>
<dbReference type="RefSeq" id="WP_130342037.1">
    <property type="nucleotide sequence ID" value="NZ_SGWQ01000001.1"/>
</dbReference>
<evidence type="ECO:0000256" key="2">
    <source>
        <dbReference type="ARBA" id="ARBA00022692"/>
    </source>
</evidence>
<dbReference type="InterPro" id="IPR053160">
    <property type="entry name" value="MFS_DHA3_Transporter"/>
</dbReference>
<feature type="transmembrane region" description="Helical" evidence="5">
    <location>
        <begin position="137"/>
        <end position="157"/>
    </location>
</feature>
<feature type="transmembrane region" description="Helical" evidence="5">
    <location>
        <begin position="217"/>
        <end position="235"/>
    </location>
</feature>
<proteinExistence type="predicted"/>
<feature type="domain" description="Major facilitator superfamily (MFS) profile" evidence="6">
    <location>
        <begin position="1"/>
        <end position="399"/>
    </location>
</feature>
<keyword evidence="8" id="KW-1185">Reference proteome</keyword>
<dbReference type="InterPro" id="IPR036259">
    <property type="entry name" value="MFS_trans_sf"/>
</dbReference>
<feature type="transmembrane region" description="Helical" evidence="5">
    <location>
        <begin position="38"/>
        <end position="56"/>
    </location>
</feature>
<dbReference type="GO" id="GO:0022857">
    <property type="term" value="F:transmembrane transporter activity"/>
    <property type="evidence" value="ECO:0007669"/>
    <property type="project" value="InterPro"/>
</dbReference>
<dbReference type="GO" id="GO:0005886">
    <property type="term" value="C:plasma membrane"/>
    <property type="evidence" value="ECO:0007669"/>
    <property type="project" value="UniProtKB-SubCell"/>
</dbReference>
<dbReference type="Proteomes" id="UP000294257">
    <property type="component" value="Unassembled WGS sequence"/>
</dbReference>
<organism evidence="7 8">
    <name type="scientific">Herbihabitans rhizosphaerae</name>
    <dbReference type="NCBI Taxonomy" id="1872711"/>
    <lineage>
        <taxon>Bacteria</taxon>
        <taxon>Bacillati</taxon>
        <taxon>Actinomycetota</taxon>
        <taxon>Actinomycetes</taxon>
        <taxon>Pseudonocardiales</taxon>
        <taxon>Pseudonocardiaceae</taxon>
        <taxon>Herbihabitans</taxon>
    </lineage>
</organism>
<reference evidence="7 8" key="1">
    <citation type="submission" date="2019-02" db="EMBL/GenBank/DDBJ databases">
        <title>Genomic Encyclopedia of Type Strains, Phase IV (KMG-IV): sequencing the most valuable type-strain genomes for metagenomic binning, comparative biology and taxonomic classification.</title>
        <authorList>
            <person name="Goeker M."/>
        </authorList>
    </citation>
    <scope>NUCLEOTIDE SEQUENCE [LARGE SCALE GENOMIC DNA]</scope>
    <source>
        <strain evidence="7 8">DSM 101727</strain>
    </source>
</reference>
<dbReference type="OrthoDB" id="9810492at2"/>
<comment type="caution">
    <text evidence="7">The sequence shown here is derived from an EMBL/GenBank/DDBJ whole genome shotgun (WGS) entry which is preliminary data.</text>
</comment>
<protein>
    <submittedName>
        <fullName evidence="7">Putative MFS family arabinose efflux permease</fullName>
    </submittedName>
</protein>
<evidence type="ECO:0000256" key="3">
    <source>
        <dbReference type="ARBA" id="ARBA00022989"/>
    </source>
</evidence>
<dbReference type="InterPro" id="IPR011701">
    <property type="entry name" value="MFS"/>
</dbReference>
<feature type="transmembrane region" description="Helical" evidence="5">
    <location>
        <begin position="12"/>
        <end position="31"/>
    </location>
</feature>
<evidence type="ECO:0000313" key="8">
    <source>
        <dbReference type="Proteomes" id="UP000294257"/>
    </source>
</evidence>
<feature type="transmembrane region" description="Helical" evidence="5">
    <location>
        <begin position="359"/>
        <end position="392"/>
    </location>
</feature>
<dbReference type="PANTHER" id="PTHR23530:SF1">
    <property type="entry name" value="PERMEASE, MAJOR FACILITATOR SUPERFAMILY-RELATED"/>
    <property type="match status" value="1"/>
</dbReference>
<sequence length="423" mass="43411">MTSRAARRRFLVLTALRWLPAGFTLPVLVLLPLERGLTLAEVGMAFAVQGFVVFFLELPTGGLSDSLGRKPVLLMAGVVGVASHGLMVVAHGFGAFVVVYALQGVYRALDSGPLDAWYVDAALAADPNAEIDRGMSAAGVVIGLGMGAGALLAGGLIAWTGALVLPVIVAVAVKLANIVVLSLLLKEIRPDHRPRGSVRDVPRVIGEALGLLRRSRILLALICVELFWGFGMVTFEMLMPVRLAEVTANPDTAASLLGPVTTAAWFASSLGAAVVGVAGRRFGVAYTAAALRILHGITVVAMGLFAGPVGLIAAFLACYMVHGAANPPHMTLLHSQVDSAHRSTVVSLNSLVAQPAGALGGIVLTALAAGTSVSTAIIVGAVVLALAAPLYLPAARVARSGNLEDTQPPMVATLPQSATAKGS</sequence>
<feature type="transmembrane region" description="Helical" evidence="5">
    <location>
        <begin position="255"/>
        <end position="278"/>
    </location>
</feature>
<feature type="transmembrane region" description="Helical" evidence="5">
    <location>
        <begin position="299"/>
        <end position="322"/>
    </location>
</feature>
<dbReference type="SUPFAM" id="SSF103473">
    <property type="entry name" value="MFS general substrate transporter"/>
    <property type="match status" value="1"/>
</dbReference>
<dbReference type="PROSITE" id="PS50850">
    <property type="entry name" value="MFS"/>
    <property type="match status" value="1"/>
</dbReference>
<feature type="transmembrane region" description="Helical" evidence="5">
    <location>
        <begin position="163"/>
        <end position="185"/>
    </location>
</feature>
<name>A0A4Q7L514_9PSEU</name>
<evidence type="ECO:0000256" key="1">
    <source>
        <dbReference type="ARBA" id="ARBA00004651"/>
    </source>
</evidence>
<dbReference type="InterPro" id="IPR005829">
    <property type="entry name" value="Sugar_transporter_CS"/>
</dbReference>
<evidence type="ECO:0000256" key="5">
    <source>
        <dbReference type="SAM" id="Phobius"/>
    </source>
</evidence>
<keyword evidence="4 5" id="KW-0472">Membrane</keyword>
<keyword evidence="2 5" id="KW-0812">Transmembrane</keyword>
<dbReference type="PROSITE" id="PS00216">
    <property type="entry name" value="SUGAR_TRANSPORT_1"/>
    <property type="match status" value="1"/>
</dbReference>
<keyword evidence="3 5" id="KW-1133">Transmembrane helix</keyword>
<gene>
    <name evidence="7" type="ORF">EV193_101219</name>
</gene>
<dbReference type="InterPro" id="IPR020846">
    <property type="entry name" value="MFS_dom"/>
</dbReference>
<accession>A0A4Q7L514</accession>